<dbReference type="RefSeq" id="WP_123583052.1">
    <property type="nucleotide sequence ID" value="NZ_MOBI01000016.1"/>
</dbReference>
<comment type="caution">
    <text evidence="1">The sequence shown here is derived from an EMBL/GenBank/DDBJ whole genome shotgun (WGS) entry which is preliminary data.</text>
</comment>
<gene>
    <name evidence="1" type="ORF">BK658_14990</name>
</gene>
<proteinExistence type="predicted"/>
<dbReference type="EMBL" id="MOBI01000016">
    <property type="protein sequence ID" value="ROM96922.1"/>
    <property type="molecule type" value="Genomic_DNA"/>
</dbReference>
<organism evidence="1 2">
    <name type="scientific">Pseudomonas brassicacearum</name>
    <dbReference type="NCBI Taxonomy" id="930166"/>
    <lineage>
        <taxon>Bacteria</taxon>
        <taxon>Pseudomonadati</taxon>
        <taxon>Pseudomonadota</taxon>
        <taxon>Gammaproteobacteria</taxon>
        <taxon>Pseudomonadales</taxon>
        <taxon>Pseudomonadaceae</taxon>
        <taxon>Pseudomonas</taxon>
    </lineage>
</organism>
<accession>A0A423GRI6</accession>
<protein>
    <submittedName>
        <fullName evidence="1">Uncharacterized protein</fullName>
    </submittedName>
</protein>
<reference evidence="1 2" key="1">
    <citation type="submission" date="2016-10" db="EMBL/GenBank/DDBJ databases">
        <title>Comparative genome analysis of multiple Pseudomonas spp. focuses on biocontrol and plant growth promoting traits.</title>
        <authorList>
            <person name="Tao X.-Y."/>
            <person name="Taylor C.G."/>
        </authorList>
    </citation>
    <scope>NUCLEOTIDE SEQUENCE [LARGE SCALE GENOMIC DNA]</scope>
    <source>
        <strain evidence="1 2">37D10</strain>
    </source>
</reference>
<name>A0A423GRI6_9PSED</name>
<dbReference type="Proteomes" id="UP000284684">
    <property type="component" value="Unassembled WGS sequence"/>
</dbReference>
<sequence length="99" mass="10634">MNSDNTQQRLTSGLAVLVFGYQKIKGSQLHTGREINSGYARMTMSIASQRSGDDQVGAFAAQDWCGASSVIIQPIDSKAFMPLARALRSPGVRVTRSTA</sequence>
<evidence type="ECO:0000313" key="2">
    <source>
        <dbReference type="Proteomes" id="UP000284684"/>
    </source>
</evidence>
<evidence type="ECO:0000313" key="1">
    <source>
        <dbReference type="EMBL" id="ROM96922.1"/>
    </source>
</evidence>
<dbReference type="AlphaFoldDB" id="A0A423GRI6"/>